<keyword evidence="1 3" id="KW-0378">Hydrolase</keyword>
<dbReference type="EMBL" id="JAGSOG010000223">
    <property type="protein sequence ID" value="MBR7837698.1"/>
    <property type="molecule type" value="Genomic_DNA"/>
</dbReference>
<dbReference type="InterPro" id="IPR002252">
    <property type="entry name" value="Glyco_hydro_36"/>
</dbReference>
<keyword evidence="4" id="KW-1185">Reference proteome</keyword>
<evidence type="ECO:0000256" key="2">
    <source>
        <dbReference type="ARBA" id="ARBA00023295"/>
    </source>
</evidence>
<dbReference type="PANTHER" id="PTHR43053">
    <property type="entry name" value="GLYCOSIDASE FAMILY 31"/>
    <property type="match status" value="1"/>
</dbReference>
<dbReference type="SUPFAM" id="SSF51445">
    <property type="entry name" value="(Trans)glycosidases"/>
    <property type="match status" value="1"/>
</dbReference>
<dbReference type="InterPro" id="IPR017853">
    <property type="entry name" value="GH"/>
</dbReference>
<reference evidence="3" key="1">
    <citation type="submission" date="2021-04" db="EMBL/GenBank/DDBJ databases">
        <title>Genome based classification of Actinospica acidithermotolerans sp. nov., an actinobacterium isolated from an Indonesian hot spring.</title>
        <authorList>
            <person name="Kusuma A.B."/>
            <person name="Putra K.E."/>
            <person name="Nafisah S."/>
            <person name="Loh J."/>
            <person name="Nouioui I."/>
            <person name="Goodfellow M."/>
        </authorList>
    </citation>
    <scope>NUCLEOTIDE SEQUENCE</scope>
    <source>
        <strain evidence="3">CSCA 57</strain>
    </source>
</reference>
<dbReference type="Gene3D" id="2.70.98.60">
    <property type="entry name" value="alpha-galactosidase from lactobacil brevis"/>
    <property type="match status" value="1"/>
</dbReference>
<proteinExistence type="predicted"/>
<dbReference type="AlphaFoldDB" id="A0A941EUX5"/>
<dbReference type="InterPro" id="IPR013785">
    <property type="entry name" value="Aldolase_TIM"/>
</dbReference>
<dbReference type="Gene3D" id="3.20.20.70">
    <property type="entry name" value="Aldolase class I"/>
    <property type="match status" value="1"/>
</dbReference>
<comment type="caution">
    <text evidence="3">The sequence shown here is derived from an EMBL/GenBank/DDBJ whole genome shotgun (WGS) entry which is preliminary data.</text>
</comment>
<dbReference type="PRINTS" id="PR00743">
    <property type="entry name" value="GLHYDRLASE36"/>
</dbReference>
<keyword evidence="2 3" id="KW-0326">Glycosidase</keyword>
<accession>A0A941EUX5</accession>
<dbReference type="Proteomes" id="UP000675781">
    <property type="component" value="Unassembled WGS sequence"/>
</dbReference>
<evidence type="ECO:0000313" key="3">
    <source>
        <dbReference type="EMBL" id="MBR7837698.1"/>
    </source>
</evidence>
<dbReference type="RefSeq" id="WP_212532165.1">
    <property type="nucleotide sequence ID" value="NZ_JAGSOG010000223.1"/>
</dbReference>
<dbReference type="GO" id="GO:0016052">
    <property type="term" value="P:carbohydrate catabolic process"/>
    <property type="evidence" value="ECO:0007669"/>
    <property type="project" value="InterPro"/>
</dbReference>
<dbReference type="CDD" id="cd14791">
    <property type="entry name" value="GH36"/>
    <property type="match status" value="1"/>
</dbReference>
<dbReference type="InterPro" id="IPR050985">
    <property type="entry name" value="Alpha-glycosidase_related"/>
</dbReference>
<protein>
    <submittedName>
        <fullName evidence="3">Alpha-galactosidase</fullName>
        <ecNumber evidence="3">3.2.1.22</ecNumber>
    </submittedName>
</protein>
<dbReference type="Pfam" id="PF02065">
    <property type="entry name" value="Melibiase"/>
    <property type="match status" value="1"/>
</dbReference>
<dbReference type="PANTHER" id="PTHR43053:SF3">
    <property type="entry name" value="ALPHA-GALACTOSIDASE C-RELATED"/>
    <property type="match status" value="1"/>
</dbReference>
<evidence type="ECO:0000256" key="1">
    <source>
        <dbReference type="ARBA" id="ARBA00022801"/>
    </source>
</evidence>
<gene>
    <name evidence="3" type="ORF">KDL01_30750</name>
</gene>
<evidence type="ECO:0000313" key="4">
    <source>
        <dbReference type="Proteomes" id="UP000675781"/>
    </source>
</evidence>
<sequence>MIITYGDTLELDLHCAEGEPPRLVALRHAGATLAAEPQDAAIRRMLPLTHVEFAGHTRETNSKRHIGGVVGTRLVYTGHRVVESEAPSGSAREILEVTAHDPVTGADVVTCLEHHPGIAAIRAWSRITAGPAEPLVLLHATSLLVPGAVPVADGRWEERLTVWSAANPWCGEGRWSGRTLAERGLNPVAPPDAKNRISLASTGSWSSGEHLPMGALVDEQTGRALLWQIEHNGSWAWEIGDFHDAGVYLGLSGPCDAENQWSTLLGPDETFTTVPVTIAASTRGIEGAAAELTRHRRRTRRRHTDHRQLPIIFNDYMNCLWGDPSTERLLPLVQAAAEAGAEYFVIDAGWYDDTAGWWDSVGDWLPSTVRFPGGLEAVVDQVRALGMKPGIWLEPEVVGVRSEAARTLPPEAFFTRAGRRLTERGRHQLDLRHPAARAHLDVAVDRLIEQFGLEYLKFDYNIEIGPGTDHDAQSAGDGLLGHNRAYLEWINALLDRHPGLVVESCASGGLRTDHAMLATAQLHSVTDQTDFRLIPAIAAPAPLAVTPEQTAVWAYPIPESTDEETAFTLAGALLGRIHLSGRLDQLRPEQTALVHEAMAAYRDLRPHLPVSVPHWPLGLPAWRDGWTALAMEIAPETDADSGPAEAPAAYVLIWRRDSEQSEATLPLPWLTPVADTDPILVADVAFPLSSKATTAWNPAARELTVTLPNTWSAVLLRLTVARS</sequence>
<dbReference type="GO" id="GO:0004557">
    <property type="term" value="F:alpha-galactosidase activity"/>
    <property type="evidence" value="ECO:0007669"/>
    <property type="project" value="UniProtKB-EC"/>
</dbReference>
<organism evidence="3 4">
    <name type="scientific">Actinospica durhamensis</name>
    <dbReference type="NCBI Taxonomy" id="1508375"/>
    <lineage>
        <taxon>Bacteria</taxon>
        <taxon>Bacillati</taxon>
        <taxon>Actinomycetota</taxon>
        <taxon>Actinomycetes</taxon>
        <taxon>Catenulisporales</taxon>
        <taxon>Actinospicaceae</taxon>
        <taxon>Actinospica</taxon>
    </lineage>
</organism>
<dbReference type="EC" id="3.2.1.22" evidence="3"/>
<dbReference type="InterPro" id="IPR038417">
    <property type="entry name" value="Alpga-gal_N_sf"/>
</dbReference>
<name>A0A941EUX5_9ACTN</name>